<gene>
    <name evidence="1" type="ORF">HanXRQr2_Chr15g0690151</name>
</gene>
<keyword evidence="2" id="KW-1185">Reference proteome</keyword>
<accession>A0A9K3E1L7</accession>
<dbReference type="EMBL" id="MNCJ02000330">
    <property type="protein sequence ID" value="KAF5764273.1"/>
    <property type="molecule type" value="Genomic_DNA"/>
</dbReference>
<reference evidence="1" key="1">
    <citation type="journal article" date="2017" name="Nature">
        <title>The sunflower genome provides insights into oil metabolism, flowering and Asterid evolution.</title>
        <authorList>
            <person name="Badouin H."/>
            <person name="Gouzy J."/>
            <person name="Grassa C.J."/>
            <person name="Murat F."/>
            <person name="Staton S.E."/>
            <person name="Cottret L."/>
            <person name="Lelandais-Briere C."/>
            <person name="Owens G.L."/>
            <person name="Carrere S."/>
            <person name="Mayjonade B."/>
            <person name="Legrand L."/>
            <person name="Gill N."/>
            <person name="Kane N.C."/>
            <person name="Bowers J.E."/>
            <person name="Hubner S."/>
            <person name="Bellec A."/>
            <person name="Berard A."/>
            <person name="Berges H."/>
            <person name="Blanchet N."/>
            <person name="Boniface M.C."/>
            <person name="Brunel D."/>
            <person name="Catrice O."/>
            <person name="Chaidir N."/>
            <person name="Claudel C."/>
            <person name="Donnadieu C."/>
            <person name="Faraut T."/>
            <person name="Fievet G."/>
            <person name="Helmstetter N."/>
            <person name="King M."/>
            <person name="Knapp S.J."/>
            <person name="Lai Z."/>
            <person name="Le Paslier M.C."/>
            <person name="Lippi Y."/>
            <person name="Lorenzon L."/>
            <person name="Mandel J.R."/>
            <person name="Marage G."/>
            <person name="Marchand G."/>
            <person name="Marquand E."/>
            <person name="Bret-Mestries E."/>
            <person name="Morien E."/>
            <person name="Nambeesan S."/>
            <person name="Nguyen T."/>
            <person name="Pegot-Espagnet P."/>
            <person name="Pouilly N."/>
            <person name="Raftis F."/>
            <person name="Sallet E."/>
            <person name="Schiex T."/>
            <person name="Thomas J."/>
            <person name="Vandecasteele C."/>
            <person name="Vares D."/>
            <person name="Vear F."/>
            <person name="Vautrin S."/>
            <person name="Crespi M."/>
            <person name="Mangin B."/>
            <person name="Burke J.M."/>
            <person name="Salse J."/>
            <person name="Munos S."/>
            <person name="Vincourt P."/>
            <person name="Rieseberg L.H."/>
            <person name="Langlade N.B."/>
        </authorList>
    </citation>
    <scope>NUCLEOTIDE SEQUENCE</scope>
    <source>
        <tissue evidence="1">Leaves</tissue>
    </source>
</reference>
<dbReference type="AlphaFoldDB" id="A0A9K3E1L7"/>
<dbReference type="Gramene" id="mRNA:HanXRQr2_Chr15g0690151">
    <property type="protein sequence ID" value="CDS:HanXRQr2_Chr15g0690151.1"/>
    <property type="gene ID" value="HanXRQr2_Chr15g0690151"/>
</dbReference>
<evidence type="ECO:0000313" key="1">
    <source>
        <dbReference type="EMBL" id="KAF5764273.1"/>
    </source>
</evidence>
<protein>
    <submittedName>
        <fullName evidence="1">Uncharacterized protein</fullName>
    </submittedName>
</protein>
<reference evidence="1" key="2">
    <citation type="submission" date="2020-06" db="EMBL/GenBank/DDBJ databases">
        <title>Helianthus annuus Genome sequencing and assembly Release 2.</title>
        <authorList>
            <person name="Gouzy J."/>
            <person name="Langlade N."/>
            <person name="Munos S."/>
        </authorList>
    </citation>
    <scope>NUCLEOTIDE SEQUENCE</scope>
    <source>
        <tissue evidence="1">Leaves</tissue>
    </source>
</reference>
<comment type="caution">
    <text evidence="1">The sequence shown here is derived from an EMBL/GenBank/DDBJ whole genome shotgun (WGS) entry which is preliminary data.</text>
</comment>
<proteinExistence type="predicted"/>
<organism evidence="1 2">
    <name type="scientific">Helianthus annuus</name>
    <name type="common">Common sunflower</name>
    <dbReference type="NCBI Taxonomy" id="4232"/>
    <lineage>
        <taxon>Eukaryota</taxon>
        <taxon>Viridiplantae</taxon>
        <taxon>Streptophyta</taxon>
        <taxon>Embryophyta</taxon>
        <taxon>Tracheophyta</taxon>
        <taxon>Spermatophyta</taxon>
        <taxon>Magnoliopsida</taxon>
        <taxon>eudicotyledons</taxon>
        <taxon>Gunneridae</taxon>
        <taxon>Pentapetalae</taxon>
        <taxon>asterids</taxon>
        <taxon>campanulids</taxon>
        <taxon>Asterales</taxon>
        <taxon>Asteraceae</taxon>
        <taxon>Asteroideae</taxon>
        <taxon>Heliantheae alliance</taxon>
        <taxon>Heliantheae</taxon>
        <taxon>Helianthus</taxon>
    </lineage>
</organism>
<sequence>MFSEFGFFKSTVALSLFSGFIAVADGSYCLVGGFSVCGYNEFLKIPNRFMTVAWQGCWMVGWILQPALQLRFLGTLSL</sequence>
<name>A0A9K3E1L7_HELAN</name>
<dbReference type="Proteomes" id="UP000215914">
    <property type="component" value="Unassembled WGS sequence"/>
</dbReference>
<evidence type="ECO:0000313" key="2">
    <source>
        <dbReference type="Proteomes" id="UP000215914"/>
    </source>
</evidence>